<dbReference type="Gramene" id="KZN03824">
    <property type="protein sequence ID" value="KZN03824"/>
    <property type="gene ID" value="DCAR_012580"/>
</dbReference>
<sequence>MAPPNARVLKAFRAMKDLGIAEEVTKPVLKKLLKVYDKNWELIEEENYRALVDAIFDTQESEEAEKKKTDDPRRVEALEEENQVDDDSIRPLKRLRLKNQENQASPSMISPGPSSGVAMLKKPKVEADEVGLAEADPQHQMQLVTTPQKTNSETLRTGTHSVPEQRITRSRAKQPVTSQSLTVQEKSVPPQTAPVNESCPDVTKETPLNSISSPMRLRARGKTPQSAQKENISISERSSGGTKMQKPMADGGNVFLTKQKIRSNLALIKPKDEPTDDISQSEVPVANPDPLAQGNSASGKTCTAAPDGQQLVVPQSADQTAQDNDIAVSTAEKRIPCKTVEVLEKSIEDIEVASTALGEVKISVSCKSAIGRPDFHMPSLDDVIRTVEAQCLRSYKSLDPNFSLKKLMKDMCESFLELGTSSSNELQENINVNPDIGMLESNTELDSANATDRQVVPLNAPIYITCDPEMALPEVPSLPPPCSGVADIVQLDAGNKNQCIVNLEREIDNLDHSNSQSIVVFQNQQSTEETKFVDDVYDIAKGHERVVISFANDVNSECPPSFRYIPRNVVFQNAYVNFSLARIGESGCGTCSDNCLLSLTPCACSHETGGDYAYTLEGLVKEELLDECISMNRDPKKHCLYYCKECPLERSKNDGILDACKGHLVRKFIKECWWKCGCSKQCGNRVVQRGISRKLQVFMTPGGKGWGLRTLEDLPKGAFVCEYVGEVLTNAELYDRVSERESLNNHSHSYPVLLDADWGSERVLKDEEALCLDATDYGNVARFINHRCFDSTMVEIPVEVETPDHHYYHLAFFTSRKVKALEELTWDYGIDFDDHEHPVKAFRCRCGSKFCRNIKRSSRSRSAAARKVTG</sequence>
<evidence type="ECO:0000256" key="5">
    <source>
        <dbReference type="ARBA" id="ARBA00022723"/>
    </source>
</evidence>
<evidence type="ECO:0000256" key="3">
    <source>
        <dbReference type="ARBA" id="ARBA00022454"/>
    </source>
</evidence>
<dbReference type="PROSITE" id="PS50280">
    <property type="entry name" value="SET"/>
    <property type="match status" value="1"/>
</dbReference>
<dbReference type="PANTHER" id="PTHR46450:SF1">
    <property type="entry name" value="INACTIVE HISTONE-LYSINE N-METHYLTRANSFERASE SUVR1-RELATED"/>
    <property type="match status" value="1"/>
</dbReference>
<dbReference type="Proteomes" id="UP000077755">
    <property type="component" value="Chromosome 3"/>
</dbReference>
<keyword evidence="3" id="KW-0158">Chromosome</keyword>
<dbReference type="InterPro" id="IPR025776">
    <property type="entry name" value="SUVR4/1/2"/>
</dbReference>
<keyword evidence="4" id="KW-0808">Transferase</keyword>
<name>A0A169WF46_DAUCS</name>
<evidence type="ECO:0000256" key="7">
    <source>
        <dbReference type="ARBA" id="ARBA00023242"/>
    </source>
</evidence>
<dbReference type="InterPro" id="IPR043017">
    <property type="entry name" value="WIYLD_dom_sf"/>
</dbReference>
<keyword evidence="10" id="KW-1185">Reference proteome</keyword>
<organism evidence="9 10">
    <name type="scientific">Daucus carota subsp. sativus</name>
    <name type="common">Carrot</name>
    <dbReference type="NCBI Taxonomy" id="79200"/>
    <lineage>
        <taxon>Eukaryota</taxon>
        <taxon>Viridiplantae</taxon>
        <taxon>Streptophyta</taxon>
        <taxon>Embryophyta</taxon>
        <taxon>Tracheophyta</taxon>
        <taxon>Spermatophyta</taxon>
        <taxon>Magnoliopsida</taxon>
        <taxon>eudicotyledons</taxon>
        <taxon>Gunneridae</taxon>
        <taxon>Pentapetalae</taxon>
        <taxon>asterids</taxon>
        <taxon>campanulids</taxon>
        <taxon>Apiales</taxon>
        <taxon>Apiaceae</taxon>
        <taxon>Apioideae</taxon>
        <taxon>Scandiceae</taxon>
        <taxon>Daucinae</taxon>
        <taxon>Daucus</taxon>
        <taxon>Daucus sect. Daucus</taxon>
    </lineage>
</organism>
<evidence type="ECO:0000313" key="9">
    <source>
        <dbReference type="EMBL" id="WOG94941.1"/>
    </source>
</evidence>
<dbReference type="PROSITE" id="PS51580">
    <property type="entry name" value="SAM_MT43_3"/>
    <property type="match status" value="1"/>
</dbReference>
<dbReference type="GO" id="GO:0005694">
    <property type="term" value="C:chromosome"/>
    <property type="evidence" value="ECO:0007669"/>
    <property type="project" value="UniProtKB-SubCell"/>
</dbReference>
<dbReference type="InterPro" id="IPR007728">
    <property type="entry name" value="Pre-SET_dom"/>
</dbReference>
<protein>
    <submittedName>
        <fullName evidence="9">Uncharacterized protein</fullName>
    </submittedName>
</protein>
<keyword evidence="7" id="KW-0539">Nucleus</keyword>
<dbReference type="OrthoDB" id="308383at2759"/>
<dbReference type="InterPro" id="IPR046341">
    <property type="entry name" value="SET_dom_sf"/>
</dbReference>
<keyword evidence="6" id="KW-0862">Zinc</keyword>
<evidence type="ECO:0000313" key="10">
    <source>
        <dbReference type="Proteomes" id="UP000077755"/>
    </source>
</evidence>
<dbReference type="GO" id="GO:0005634">
    <property type="term" value="C:nucleus"/>
    <property type="evidence" value="ECO:0007669"/>
    <property type="project" value="UniProtKB-SubCell"/>
</dbReference>
<evidence type="ECO:0000256" key="8">
    <source>
        <dbReference type="SAM" id="MobiDB-lite"/>
    </source>
</evidence>
<feature type="region of interest" description="Disordered" evidence="8">
    <location>
        <begin position="150"/>
        <end position="209"/>
    </location>
</feature>
<evidence type="ECO:0000256" key="1">
    <source>
        <dbReference type="ARBA" id="ARBA00004123"/>
    </source>
</evidence>
<reference evidence="9" key="1">
    <citation type="journal article" date="2016" name="Nat. Genet.">
        <title>A high-quality carrot genome assembly provides new insights into carotenoid accumulation and asterid genome evolution.</title>
        <authorList>
            <person name="Iorizzo M."/>
            <person name="Ellison S."/>
            <person name="Senalik D."/>
            <person name="Zeng P."/>
            <person name="Satapoomin P."/>
            <person name="Huang J."/>
            <person name="Bowman M."/>
            <person name="Iovene M."/>
            <person name="Sanseverino W."/>
            <person name="Cavagnaro P."/>
            <person name="Yildiz M."/>
            <person name="Macko-Podgorni A."/>
            <person name="Moranska E."/>
            <person name="Grzebelus E."/>
            <person name="Grzebelus D."/>
            <person name="Ashrafi H."/>
            <person name="Zheng Z."/>
            <person name="Cheng S."/>
            <person name="Spooner D."/>
            <person name="Van Deynze A."/>
            <person name="Simon P."/>
        </authorList>
    </citation>
    <scope>NUCLEOTIDE SEQUENCE</scope>
    <source>
        <tissue evidence="9">Leaf</tissue>
    </source>
</reference>
<accession>A0A169WF46</accession>
<dbReference type="SMART" id="SM00317">
    <property type="entry name" value="SET"/>
    <property type="match status" value="1"/>
</dbReference>
<dbReference type="PROSITE" id="PS50867">
    <property type="entry name" value="PRE_SET"/>
    <property type="match status" value="1"/>
</dbReference>
<dbReference type="InterPro" id="IPR018848">
    <property type="entry name" value="WIYLD_domain"/>
</dbReference>
<dbReference type="AlphaFoldDB" id="A0A169WF46"/>
<dbReference type="Gene3D" id="1.10.8.850">
    <property type="entry name" value="Histone-lysine N methyltransferase , C-terminal domain-like"/>
    <property type="match status" value="1"/>
</dbReference>
<dbReference type="Pfam" id="PF00856">
    <property type="entry name" value="SET"/>
    <property type="match status" value="1"/>
</dbReference>
<reference evidence="9" key="2">
    <citation type="submission" date="2022-03" db="EMBL/GenBank/DDBJ databases">
        <title>Draft title - Genomic analysis of global carrot germplasm unveils the trajectory of domestication and the origin of high carotenoid orange carrot.</title>
        <authorList>
            <person name="Iorizzo M."/>
            <person name="Ellison S."/>
            <person name="Senalik D."/>
            <person name="Macko-Podgorni A."/>
            <person name="Grzebelus D."/>
            <person name="Bostan H."/>
            <person name="Rolling W."/>
            <person name="Curaba J."/>
            <person name="Simon P."/>
        </authorList>
    </citation>
    <scope>NUCLEOTIDE SEQUENCE</scope>
    <source>
        <tissue evidence="9">Leaf</tissue>
    </source>
</reference>
<proteinExistence type="predicted"/>
<dbReference type="KEGG" id="dcr:108215096"/>
<dbReference type="EMBL" id="CP093345">
    <property type="protein sequence ID" value="WOG94941.1"/>
    <property type="molecule type" value="Genomic_DNA"/>
</dbReference>
<feature type="region of interest" description="Disordered" evidence="8">
    <location>
        <begin position="271"/>
        <end position="305"/>
    </location>
</feature>
<feature type="compositionally biased region" description="Polar residues" evidence="8">
    <location>
        <begin position="175"/>
        <end position="195"/>
    </location>
</feature>
<evidence type="ECO:0000256" key="2">
    <source>
        <dbReference type="ARBA" id="ARBA00004286"/>
    </source>
</evidence>
<comment type="subcellular location">
    <subcellularLocation>
        <location evidence="2">Chromosome</location>
    </subcellularLocation>
    <subcellularLocation>
        <location evidence="1">Nucleus</location>
    </subcellularLocation>
</comment>
<dbReference type="GO" id="GO:0008270">
    <property type="term" value="F:zinc ion binding"/>
    <property type="evidence" value="ECO:0007669"/>
    <property type="project" value="InterPro"/>
</dbReference>
<dbReference type="Pfam" id="PF10440">
    <property type="entry name" value="WIYLD"/>
    <property type="match status" value="1"/>
</dbReference>
<gene>
    <name evidence="9" type="ORF">DCAR_0314238</name>
</gene>
<dbReference type="FunFam" id="2.170.270.10:FF:000046">
    <property type="entry name" value="SET-domain containing protein lysine methyltransferase family protein"/>
    <property type="match status" value="1"/>
</dbReference>
<feature type="region of interest" description="Disordered" evidence="8">
    <location>
        <begin position="60"/>
        <end position="86"/>
    </location>
</feature>
<dbReference type="InterPro" id="IPR001214">
    <property type="entry name" value="SET_dom"/>
</dbReference>
<evidence type="ECO:0000256" key="6">
    <source>
        <dbReference type="ARBA" id="ARBA00022833"/>
    </source>
</evidence>
<dbReference type="Gene3D" id="2.170.270.10">
    <property type="entry name" value="SET domain"/>
    <property type="match status" value="1"/>
</dbReference>
<dbReference type="PANTHER" id="PTHR46450">
    <property type="entry name" value="INACTIVE HISTONE-LYSINE N-METHYLTRANSFERASE SUVR1-RELATED"/>
    <property type="match status" value="1"/>
</dbReference>
<dbReference type="SMART" id="SM00468">
    <property type="entry name" value="PreSET"/>
    <property type="match status" value="1"/>
</dbReference>
<evidence type="ECO:0000256" key="4">
    <source>
        <dbReference type="ARBA" id="ARBA00022679"/>
    </source>
</evidence>
<dbReference type="Pfam" id="PF05033">
    <property type="entry name" value="Pre-SET"/>
    <property type="match status" value="1"/>
</dbReference>
<feature type="compositionally biased region" description="Basic and acidic residues" evidence="8">
    <location>
        <begin position="64"/>
        <end position="77"/>
    </location>
</feature>
<dbReference type="OMA" id="HERTLQN"/>
<dbReference type="GO" id="GO:0042054">
    <property type="term" value="F:histone methyltransferase activity"/>
    <property type="evidence" value="ECO:0007669"/>
    <property type="project" value="InterPro"/>
</dbReference>
<dbReference type="SUPFAM" id="SSF82199">
    <property type="entry name" value="SET domain"/>
    <property type="match status" value="1"/>
</dbReference>
<feature type="compositionally biased region" description="Polar residues" evidence="8">
    <location>
        <begin position="150"/>
        <end position="162"/>
    </location>
</feature>
<dbReference type="CDD" id="cd10538">
    <property type="entry name" value="SET_SETDB-like"/>
    <property type="match status" value="1"/>
</dbReference>
<keyword evidence="5" id="KW-0479">Metal-binding</keyword>